<proteinExistence type="predicted"/>
<keyword evidence="2" id="KW-1185">Reference proteome</keyword>
<name>A0AA39WJK0_9PEZI</name>
<evidence type="ECO:0000313" key="1">
    <source>
        <dbReference type="EMBL" id="KAK0616603.1"/>
    </source>
</evidence>
<dbReference type="Proteomes" id="UP001175000">
    <property type="component" value="Unassembled WGS sequence"/>
</dbReference>
<dbReference type="EMBL" id="JAULSU010000005">
    <property type="protein sequence ID" value="KAK0616603.1"/>
    <property type="molecule type" value="Genomic_DNA"/>
</dbReference>
<sequence>MDQEELEEIFDDGADIPSERDRAILKFFEAQQEKYKPLFEWQKGFFQALFRRVAAAMARMSFARGVRMVDTGPYLPPGGIPSQLPYRAFHPSSRRGPFEILDCSSYLSRPSQFPWQNGDGTSDLGKFLCRITNALWRSQVFLRSLKIEVRRSESLGLRNPVGPKHYHQLQPGLKELESVAFVSNGGLWTGSYQFESLAAGFFVPIFGRPTAQKA</sequence>
<protein>
    <submittedName>
        <fullName evidence="1">Uncharacterized protein</fullName>
    </submittedName>
</protein>
<evidence type="ECO:0000313" key="2">
    <source>
        <dbReference type="Proteomes" id="UP001175000"/>
    </source>
</evidence>
<accession>A0AA39WJK0</accession>
<dbReference type="AlphaFoldDB" id="A0AA39WJK0"/>
<reference evidence="1" key="1">
    <citation type="submission" date="2023-06" db="EMBL/GenBank/DDBJ databases">
        <title>Genome-scale phylogeny and comparative genomics of the fungal order Sordariales.</title>
        <authorList>
            <consortium name="Lawrence Berkeley National Laboratory"/>
            <person name="Hensen N."/>
            <person name="Bonometti L."/>
            <person name="Westerberg I."/>
            <person name="Brannstrom I.O."/>
            <person name="Guillou S."/>
            <person name="Cros-Aarteil S."/>
            <person name="Calhoun S."/>
            <person name="Haridas S."/>
            <person name="Kuo A."/>
            <person name="Mondo S."/>
            <person name="Pangilinan J."/>
            <person name="Riley R."/>
            <person name="Labutti K."/>
            <person name="Andreopoulos B."/>
            <person name="Lipzen A."/>
            <person name="Chen C."/>
            <person name="Yanf M."/>
            <person name="Daum C."/>
            <person name="Ng V."/>
            <person name="Clum A."/>
            <person name="Steindorff A."/>
            <person name="Ohm R."/>
            <person name="Martin F."/>
            <person name="Silar P."/>
            <person name="Natvig D."/>
            <person name="Lalanne C."/>
            <person name="Gautier V."/>
            <person name="Ament-Velasquez S.L."/>
            <person name="Kruys A."/>
            <person name="Hutchinson M.I."/>
            <person name="Powell A.J."/>
            <person name="Barry K."/>
            <person name="Miller A.N."/>
            <person name="Grigoriev I.V."/>
            <person name="Debuchy R."/>
            <person name="Gladieux P."/>
            <person name="Thoren M.H."/>
            <person name="Johannesson H."/>
        </authorList>
    </citation>
    <scope>NUCLEOTIDE SEQUENCE</scope>
    <source>
        <strain evidence="1">CBS 606.72</strain>
    </source>
</reference>
<gene>
    <name evidence="1" type="ORF">B0T14DRAFT_249970</name>
</gene>
<comment type="caution">
    <text evidence="1">The sequence shown here is derived from an EMBL/GenBank/DDBJ whole genome shotgun (WGS) entry which is preliminary data.</text>
</comment>
<organism evidence="1 2">
    <name type="scientific">Immersiella caudata</name>
    <dbReference type="NCBI Taxonomy" id="314043"/>
    <lineage>
        <taxon>Eukaryota</taxon>
        <taxon>Fungi</taxon>
        <taxon>Dikarya</taxon>
        <taxon>Ascomycota</taxon>
        <taxon>Pezizomycotina</taxon>
        <taxon>Sordariomycetes</taxon>
        <taxon>Sordariomycetidae</taxon>
        <taxon>Sordariales</taxon>
        <taxon>Lasiosphaeriaceae</taxon>
        <taxon>Immersiella</taxon>
    </lineage>
</organism>